<dbReference type="SUPFAM" id="SSF55174">
    <property type="entry name" value="Alpha-L RNA-binding motif"/>
    <property type="match status" value="1"/>
</dbReference>
<keyword evidence="12" id="KW-1185">Reference proteome</keyword>
<feature type="domain" description="RNA-binding S4" evidence="10">
    <location>
        <begin position="23"/>
        <end position="82"/>
    </location>
</feature>
<dbReference type="OrthoDB" id="9807829at2"/>
<evidence type="ECO:0000256" key="6">
    <source>
        <dbReference type="ARBA" id="ARBA00023235"/>
    </source>
</evidence>
<dbReference type="InterPro" id="IPR002942">
    <property type="entry name" value="S4_RNA-bd"/>
</dbReference>
<dbReference type="NCBIfam" id="TIGR00005">
    <property type="entry name" value="rluA_subfam"/>
    <property type="match status" value="1"/>
</dbReference>
<dbReference type="PANTHER" id="PTHR21600:SF92">
    <property type="entry name" value="RIBOSOMAL LARGE SUBUNIT PSEUDOURIDINE SYNTHASE C"/>
    <property type="match status" value="1"/>
</dbReference>
<accession>A0A222FMZ3</accession>
<sequence>MVPPELDTSQVSWLSITEANAGQRLDNFLLSTLKGVPKTLIYRIIRKGEVRVNKKRAKADTRLQDGDQLRIPPLRLPQRGETPPVSTVLRDKLDGAIVYEDEALLVVNKPSGLAVHGGSGVSLGMIEALRKMRPQHQFLELVHRLDRDTSGLVLVAKKRKALTVLQRMLADKQGIGKFYLALVHGQWPQVKSVDLPLLRTERQSGERVVRVSDEGKSALTRYRFISSGGHYSLVQAEPVTGRTHQIRVHCLTQSCTIAGDVKYRDVAEQSVDEKHKVARLCLHAWRLVFRHPLSGEWLDLQAWPDAELGAYLGRLSGGDGWRQQLEEWL</sequence>
<comment type="catalytic activity">
    <reaction evidence="1">
        <text>uridine(955/2504/2580) in 23S rRNA = pseudouridine(955/2504/2580) in 23S rRNA</text>
        <dbReference type="Rhea" id="RHEA:42528"/>
        <dbReference type="Rhea" id="RHEA-COMP:10099"/>
        <dbReference type="Rhea" id="RHEA-COMP:10100"/>
        <dbReference type="ChEBI" id="CHEBI:65314"/>
        <dbReference type="ChEBI" id="CHEBI:65315"/>
        <dbReference type="EC" id="5.4.99.24"/>
    </reaction>
</comment>
<reference evidence="11 12" key="1">
    <citation type="submission" date="2017-07" db="EMBL/GenBank/DDBJ databases">
        <title>Annotated genome sequence of Bacterioplanes sanyensis isolated from Red Sea.</title>
        <authorList>
            <person name="Rehman Z.U."/>
        </authorList>
    </citation>
    <scope>NUCLEOTIDE SEQUENCE [LARGE SCALE GENOMIC DNA]</scope>
    <source>
        <strain evidence="11 12">NV9</strain>
    </source>
</reference>
<comment type="similarity">
    <text evidence="3 9">Belongs to the pseudouridine synthase RluA family.</text>
</comment>
<dbReference type="InterPro" id="IPR050188">
    <property type="entry name" value="RluA_PseudoU_synthase"/>
</dbReference>
<dbReference type="PROSITE" id="PS50889">
    <property type="entry name" value="S4"/>
    <property type="match status" value="1"/>
</dbReference>
<evidence type="ECO:0000313" key="11">
    <source>
        <dbReference type="EMBL" id="ASP39884.1"/>
    </source>
</evidence>
<organism evidence="11 12">
    <name type="scientific">Bacterioplanes sanyensis</name>
    <dbReference type="NCBI Taxonomy" id="1249553"/>
    <lineage>
        <taxon>Bacteria</taxon>
        <taxon>Pseudomonadati</taxon>
        <taxon>Pseudomonadota</taxon>
        <taxon>Gammaproteobacteria</taxon>
        <taxon>Oceanospirillales</taxon>
        <taxon>Oceanospirillaceae</taxon>
        <taxon>Bacterioplanes</taxon>
    </lineage>
</organism>
<evidence type="ECO:0000256" key="8">
    <source>
        <dbReference type="PROSITE-ProRule" id="PRU00182"/>
    </source>
</evidence>
<proteinExistence type="inferred from homology"/>
<dbReference type="EMBL" id="CP022530">
    <property type="protein sequence ID" value="ASP39884.1"/>
    <property type="molecule type" value="Genomic_DNA"/>
</dbReference>
<dbReference type="PROSITE" id="PS01129">
    <property type="entry name" value="PSI_RLU"/>
    <property type="match status" value="1"/>
</dbReference>
<evidence type="ECO:0000259" key="10">
    <source>
        <dbReference type="SMART" id="SM00363"/>
    </source>
</evidence>
<dbReference type="Pfam" id="PF00849">
    <property type="entry name" value="PseudoU_synth_2"/>
    <property type="match status" value="1"/>
</dbReference>
<dbReference type="GO" id="GO:0000455">
    <property type="term" value="P:enzyme-directed rRNA pseudouridine synthesis"/>
    <property type="evidence" value="ECO:0007669"/>
    <property type="project" value="UniProtKB-ARBA"/>
</dbReference>
<dbReference type="InterPro" id="IPR036986">
    <property type="entry name" value="S4_RNA-bd_sf"/>
</dbReference>
<dbReference type="Pfam" id="PF01479">
    <property type="entry name" value="S4"/>
    <property type="match status" value="1"/>
</dbReference>
<dbReference type="KEGG" id="bsan:CHH28_14920"/>
<evidence type="ECO:0000256" key="9">
    <source>
        <dbReference type="RuleBase" id="RU362028"/>
    </source>
</evidence>
<comment type="function">
    <text evidence="2">Responsible for synthesis of pseudouridine from uracil at positions 955, 2504 and 2580 in 23S ribosomal RNA.</text>
</comment>
<gene>
    <name evidence="11" type="ORF">CHH28_14920</name>
</gene>
<dbReference type="Proteomes" id="UP000202440">
    <property type="component" value="Chromosome"/>
</dbReference>
<dbReference type="CDD" id="cd02869">
    <property type="entry name" value="PseudoU_synth_RluA_like"/>
    <property type="match status" value="1"/>
</dbReference>
<evidence type="ECO:0000256" key="2">
    <source>
        <dbReference type="ARBA" id="ARBA00002876"/>
    </source>
</evidence>
<dbReference type="Gene3D" id="3.30.2350.10">
    <property type="entry name" value="Pseudouridine synthase"/>
    <property type="match status" value="1"/>
</dbReference>
<keyword evidence="5 8" id="KW-0694">RNA-binding</keyword>
<evidence type="ECO:0000256" key="3">
    <source>
        <dbReference type="ARBA" id="ARBA00010876"/>
    </source>
</evidence>
<dbReference type="InterPro" id="IPR006224">
    <property type="entry name" value="PsdUridine_synth_RluA-like_CS"/>
</dbReference>
<dbReference type="InterPro" id="IPR006225">
    <property type="entry name" value="PsdUridine_synth_RluC/D"/>
</dbReference>
<evidence type="ECO:0000256" key="7">
    <source>
        <dbReference type="PIRSR" id="PIRSR606225-1"/>
    </source>
</evidence>
<feature type="active site" evidence="7">
    <location>
        <position position="146"/>
    </location>
</feature>
<dbReference type="InterPro" id="IPR020103">
    <property type="entry name" value="PsdUridine_synth_cat_dom_sf"/>
</dbReference>
<dbReference type="EC" id="5.4.99.-" evidence="9"/>
<evidence type="ECO:0000256" key="1">
    <source>
        <dbReference type="ARBA" id="ARBA00000381"/>
    </source>
</evidence>
<dbReference type="Gene3D" id="3.10.290.10">
    <property type="entry name" value="RNA-binding S4 domain"/>
    <property type="match status" value="1"/>
</dbReference>
<keyword evidence="4" id="KW-0698">rRNA processing</keyword>
<dbReference type="AlphaFoldDB" id="A0A222FMZ3"/>
<dbReference type="PANTHER" id="PTHR21600">
    <property type="entry name" value="MITOCHONDRIAL RNA PSEUDOURIDINE SYNTHASE"/>
    <property type="match status" value="1"/>
</dbReference>
<evidence type="ECO:0000313" key="12">
    <source>
        <dbReference type="Proteomes" id="UP000202440"/>
    </source>
</evidence>
<name>A0A222FMZ3_9GAMM</name>
<dbReference type="SMART" id="SM00363">
    <property type="entry name" value="S4"/>
    <property type="match status" value="1"/>
</dbReference>
<keyword evidence="6 9" id="KW-0413">Isomerase</keyword>
<evidence type="ECO:0000256" key="4">
    <source>
        <dbReference type="ARBA" id="ARBA00022552"/>
    </source>
</evidence>
<dbReference type="SUPFAM" id="SSF55120">
    <property type="entry name" value="Pseudouridine synthase"/>
    <property type="match status" value="1"/>
</dbReference>
<dbReference type="RefSeq" id="WP_094061058.1">
    <property type="nucleotide sequence ID" value="NZ_CP022530.1"/>
</dbReference>
<dbReference type="InterPro" id="IPR006145">
    <property type="entry name" value="PsdUridine_synth_RsuA/RluA"/>
</dbReference>
<dbReference type="CDD" id="cd00165">
    <property type="entry name" value="S4"/>
    <property type="match status" value="1"/>
</dbReference>
<protein>
    <recommendedName>
        <fullName evidence="9">Pseudouridine synthase</fullName>
        <ecNumber evidence="9">5.4.99.-</ecNumber>
    </recommendedName>
</protein>
<evidence type="ECO:0000256" key="5">
    <source>
        <dbReference type="ARBA" id="ARBA00022884"/>
    </source>
</evidence>
<dbReference type="GO" id="GO:0003723">
    <property type="term" value="F:RNA binding"/>
    <property type="evidence" value="ECO:0007669"/>
    <property type="project" value="UniProtKB-KW"/>
</dbReference>
<comment type="catalytic activity">
    <reaction evidence="9">
        <text>a uridine in RNA = a pseudouridine in RNA</text>
        <dbReference type="Rhea" id="RHEA:48348"/>
        <dbReference type="Rhea" id="RHEA-COMP:12068"/>
        <dbReference type="Rhea" id="RHEA-COMP:12069"/>
        <dbReference type="ChEBI" id="CHEBI:65314"/>
        <dbReference type="ChEBI" id="CHEBI:65315"/>
    </reaction>
</comment>
<dbReference type="GO" id="GO:0160141">
    <property type="term" value="F:23S rRNA pseudouridine(955/2504/2580) synthase activity"/>
    <property type="evidence" value="ECO:0007669"/>
    <property type="project" value="UniProtKB-EC"/>
</dbReference>